<evidence type="ECO:0000256" key="2">
    <source>
        <dbReference type="SAM" id="SignalP"/>
    </source>
</evidence>
<dbReference type="EMBL" id="FOXS01000001">
    <property type="protein sequence ID" value="SFP92980.1"/>
    <property type="molecule type" value="Genomic_DNA"/>
</dbReference>
<protein>
    <submittedName>
        <fullName evidence="4">PAP2 superfamily protein</fullName>
    </submittedName>
</protein>
<accession>A0A1I5UCD8</accession>
<keyword evidence="1" id="KW-0472">Membrane</keyword>
<dbReference type="AlphaFoldDB" id="A0A1I5UCD8"/>
<evidence type="ECO:0000259" key="3">
    <source>
        <dbReference type="SMART" id="SM00014"/>
    </source>
</evidence>
<sequence length="268" mass="28987">MHMRNVLFLLVFCCVFISFVQPAKAQVYIPLSTADSLKIIAHKQHVRSAALRIVVPSVALGVGILAHSPVYSASLCQAKQDMQSNTLKLFPKFNARGLDDYTRHAPLAAAYAMMATGHKGTRTAAGFTIIYLLAHELDGTVVSNMKRITAEARPNNARDLTSFPSSHTSQAFLTATLLHEQYGRQYPWLSVSGYAVAAATGTMRVLGNKHWATDVLAGAAVGFLSAETVWHIYPALTKLMPQRVAQKMLLVPTYVAGGGAGLAMAYQP</sequence>
<feature type="domain" description="Phosphatidic acid phosphatase type 2/haloperoxidase" evidence="3">
    <location>
        <begin position="128"/>
        <end position="230"/>
    </location>
</feature>
<keyword evidence="5" id="KW-1185">Reference proteome</keyword>
<keyword evidence="1" id="KW-1133">Transmembrane helix</keyword>
<dbReference type="STRING" id="1227077.SAMN04515668_0863"/>
<dbReference type="InterPro" id="IPR036938">
    <property type="entry name" value="PAP2/HPO_sf"/>
</dbReference>
<gene>
    <name evidence="4" type="ORF">SAMN04515668_0863</name>
</gene>
<dbReference type="InterPro" id="IPR000326">
    <property type="entry name" value="PAP2/HPO"/>
</dbReference>
<reference evidence="5" key="1">
    <citation type="submission" date="2016-10" db="EMBL/GenBank/DDBJ databases">
        <authorList>
            <person name="Varghese N."/>
            <person name="Submissions S."/>
        </authorList>
    </citation>
    <scope>NUCLEOTIDE SEQUENCE [LARGE SCALE GENOMIC DNA]</scope>
    <source>
        <strain evidence="5">OR362-8,ATCC BAA-1266,JCM 13504</strain>
    </source>
</reference>
<dbReference type="SMART" id="SM00014">
    <property type="entry name" value="acidPPc"/>
    <property type="match status" value="1"/>
</dbReference>
<feature type="chain" id="PRO_5011499327" evidence="2">
    <location>
        <begin position="26"/>
        <end position="268"/>
    </location>
</feature>
<dbReference type="OrthoDB" id="9773582at2"/>
<dbReference type="Gene3D" id="1.20.144.10">
    <property type="entry name" value="Phosphatidic acid phosphatase type 2/haloperoxidase"/>
    <property type="match status" value="1"/>
</dbReference>
<proteinExistence type="predicted"/>
<feature type="transmembrane region" description="Helical" evidence="1">
    <location>
        <begin position="248"/>
        <end position="266"/>
    </location>
</feature>
<organism evidence="4 5">
    <name type="scientific">Hymenobacter arizonensis</name>
    <name type="common">Siccationidurans arizonensis</name>
    <dbReference type="NCBI Taxonomy" id="1227077"/>
    <lineage>
        <taxon>Bacteria</taxon>
        <taxon>Pseudomonadati</taxon>
        <taxon>Bacteroidota</taxon>
        <taxon>Cytophagia</taxon>
        <taxon>Cytophagales</taxon>
        <taxon>Hymenobacteraceae</taxon>
        <taxon>Hymenobacter</taxon>
    </lineage>
</organism>
<feature type="transmembrane region" description="Helical" evidence="1">
    <location>
        <begin position="49"/>
        <end position="70"/>
    </location>
</feature>
<evidence type="ECO:0000313" key="4">
    <source>
        <dbReference type="EMBL" id="SFP92980.1"/>
    </source>
</evidence>
<dbReference type="CDD" id="cd03394">
    <property type="entry name" value="PAP2_like_5"/>
    <property type="match status" value="1"/>
</dbReference>
<dbReference type="Proteomes" id="UP000199029">
    <property type="component" value="Unassembled WGS sequence"/>
</dbReference>
<evidence type="ECO:0000256" key="1">
    <source>
        <dbReference type="SAM" id="Phobius"/>
    </source>
</evidence>
<dbReference type="SUPFAM" id="SSF48317">
    <property type="entry name" value="Acid phosphatase/Vanadium-dependent haloperoxidase"/>
    <property type="match status" value="1"/>
</dbReference>
<evidence type="ECO:0000313" key="5">
    <source>
        <dbReference type="Proteomes" id="UP000199029"/>
    </source>
</evidence>
<name>A0A1I5UCD8_HYMAR</name>
<keyword evidence="1" id="KW-0812">Transmembrane</keyword>
<keyword evidence="2" id="KW-0732">Signal</keyword>
<feature type="signal peptide" evidence="2">
    <location>
        <begin position="1"/>
        <end position="25"/>
    </location>
</feature>
<dbReference type="Pfam" id="PF01569">
    <property type="entry name" value="PAP2"/>
    <property type="match status" value="1"/>
</dbReference>